<protein>
    <recommendedName>
        <fullName evidence="4">HNH endonuclease</fullName>
    </recommendedName>
</protein>
<accession>A0A6L9STN0</accession>
<evidence type="ECO:0000313" key="3">
    <source>
        <dbReference type="Proteomes" id="UP000483293"/>
    </source>
</evidence>
<reference evidence="2 3" key="1">
    <citation type="submission" date="2019-10" db="EMBL/GenBank/DDBJ databases">
        <title>Bifidobacterium from non-human primates.</title>
        <authorList>
            <person name="Modesto M."/>
        </authorList>
    </citation>
    <scope>NUCLEOTIDE SEQUENCE [LARGE SCALE GENOMIC DNA]</scope>
    <source>
        <strain evidence="2 3">SMA15</strain>
    </source>
</reference>
<name>A0A6L9STN0_9BIFI</name>
<dbReference type="AlphaFoldDB" id="A0A6L9STN0"/>
<keyword evidence="3" id="KW-1185">Reference proteome</keyword>
<dbReference type="RefSeq" id="WP_163197192.1">
    <property type="nucleotide sequence ID" value="NZ_WHZV01000005.1"/>
</dbReference>
<comment type="caution">
    <text evidence="2">The sequence shown here is derived from an EMBL/GenBank/DDBJ whole genome shotgun (WGS) entry which is preliminary data.</text>
</comment>
<dbReference type="EMBL" id="WHZV01000005">
    <property type="protein sequence ID" value="NEG55459.1"/>
    <property type="molecule type" value="Genomic_DNA"/>
</dbReference>
<dbReference type="Proteomes" id="UP000483293">
    <property type="component" value="Unassembled WGS sequence"/>
</dbReference>
<sequence>MFFETERKDKLFCSTKCRVRWCRKRKHSEFPMEKKPTPLKRSRYRMDRPRKPRSNVPTEWFTLDDVWAKSPNSCILCGEPLDRSLKPWDAMAGVPDWIVPPKDGGELTLSNRIIVHRACWSRKASHS</sequence>
<feature type="region of interest" description="Disordered" evidence="1">
    <location>
        <begin position="32"/>
        <end position="53"/>
    </location>
</feature>
<organism evidence="2 3">
    <name type="scientific">Bifidobacterium platyrrhinorum</name>
    <dbReference type="NCBI Taxonomy" id="2661628"/>
    <lineage>
        <taxon>Bacteria</taxon>
        <taxon>Bacillati</taxon>
        <taxon>Actinomycetota</taxon>
        <taxon>Actinomycetes</taxon>
        <taxon>Bifidobacteriales</taxon>
        <taxon>Bifidobacteriaceae</taxon>
        <taxon>Bifidobacterium</taxon>
    </lineage>
</organism>
<evidence type="ECO:0008006" key="4">
    <source>
        <dbReference type="Google" id="ProtNLM"/>
    </source>
</evidence>
<gene>
    <name evidence="2" type="ORF">GFD21_06725</name>
</gene>
<proteinExistence type="predicted"/>
<evidence type="ECO:0000313" key="2">
    <source>
        <dbReference type="EMBL" id="NEG55459.1"/>
    </source>
</evidence>
<evidence type="ECO:0000256" key="1">
    <source>
        <dbReference type="SAM" id="MobiDB-lite"/>
    </source>
</evidence>